<reference evidence="7" key="3">
    <citation type="submission" date="2020-09" db="EMBL/GenBank/DDBJ databases">
        <authorList>
            <person name="Sun Q."/>
            <person name="Ohkuma M."/>
        </authorList>
    </citation>
    <scope>NUCLEOTIDE SEQUENCE</scope>
    <source>
        <strain evidence="7">JCM 4834</strain>
    </source>
</reference>
<dbReference type="PRINTS" id="PR00039">
    <property type="entry name" value="HTHLYSR"/>
</dbReference>
<comment type="similarity">
    <text evidence="1">Belongs to the LysR transcriptional regulatory family.</text>
</comment>
<evidence type="ECO:0000256" key="2">
    <source>
        <dbReference type="ARBA" id="ARBA00023015"/>
    </source>
</evidence>
<dbReference type="RefSeq" id="WP_150518766.1">
    <property type="nucleotide sequence ID" value="NZ_CP109051.1"/>
</dbReference>
<dbReference type="Gene3D" id="3.40.190.10">
    <property type="entry name" value="Periplasmic binding protein-like II"/>
    <property type="match status" value="2"/>
</dbReference>
<organism evidence="8 9">
    <name type="scientific">Streptomyces subrutilus</name>
    <dbReference type="NCBI Taxonomy" id="36818"/>
    <lineage>
        <taxon>Bacteria</taxon>
        <taxon>Bacillati</taxon>
        <taxon>Actinomycetota</taxon>
        <taxon>Actinomycetes</taxon>
        <taxon>Kitasatosporales</taxon>
        <taxon>Streptomycetaceae</taxon>
        <taxon>Streptomyces</taxon>
    </lineage>
</organism>
<evidence type="ECO:0000313" key="8">
    <source>
        <dbReference type="EMBL" id="QEU79750.1"/>
    </source>
</evidence>
<dbReference type="EMBL" id="BMVX01000010">
    <property type="protein sequence ID" value="GGZ68037.1"/>
    <property type="molecule type" value="Genomic_DNA"/>
</dbReference>
<feature type="region of interest" description="Disordered" evidence="5">
    <location>
        <begin position="141"/>
        <end position="165"/>
    </location>
</feature>
<dbReference type="GO" id="GO:0032993">
    <property type="term" value="C:protein-DNA complex"/>
    <property type="evidence" value="ECO:0007669"/>
    <property type="project" value="TreeGrafter"/>
</dbReference>
<dbReference type="AlphaFoldDB" id="A0A5P2ULI0"/>
<keyword evidence="4" id="KW-0804">Transcription</keyword>
<evidence type="ECO:0000256" key="1">
    <source>
        <dbReference type="ARBA" id="ARBA00009437"/>
    </source>
</evidence>
<keyword evidence="3" id="KW-0238">DNA-binding</keyword>
<dbReference type="GO" id="GO:0003677">
    <property type="term" value="F:DNA binding"/>
    <property type="evidence" value="ECO:0007669"/>
    <property type="project" value="UniProtKB-KW"/>
</dbReference>
<dbReference type="Gene3D" id="1.10.10.10">
    <property type="entry name" value="Winged helix-like DNA-binding domain superfamily/Winged helix DNA-binding domain"/>
    <property type="match status" value="1"/>
</dbReference>
<dbReference type="EMBL" id="CP023701">
    <property type="protein sequence ID" value="QEU79750.1"/>
    <property type="molecule type" value="Genomic_DNA"/>
</dbReference>
<dbReference type="SUPFAM" id="SSF46785">
    <property type="entry name" value="Winged helix' DNA-binding domain"/>
    <property type="match status" value="1"/>
</dbReference>
<evidence type="ECO:0000256" key="3">
    <source>
        <dbReference type="ARBA" id="ARBA00023125"/>
    </source>
</evidence>
<evidence type="ECO:0000313" key="9">
    <source>
        <dbReference type="Proteomes" id="UP000326831"/>
    </source>
</evidence>
<dbReference type="InterPro" id="IPR036390">
    <property type="entry name" value="WH_DNA-bd_sf"/>
</dbReference>
<proteinExistence type="inferred from homology"/>
<reference evidence="8 9" key="2">
    <citation type="submission" date="2017-09" db="EMBL/GenBank/DDBJ databases">
        <authorList>
            <person name="Lee N."/>
            <person name="Cho B.-K."/>
        </authorList>
    </citation>
    <scope>NUCLEOTIDE SEQUENCE [LARGE SCALE GENOMIC DNA]</scope>
    <source>
        <strain evidence="8 9">ATCC 27467</strain>
    </source>
</reference>
<feature type="domain" description="HTH lysR-type" evidence="6">
    <location>
        <begin position="3"/>
        <end position="60"/>
    </location>
</feature>
<sequence>MELELRHARIVVTISTTGSISAGAQELGLPQPSLTAQLRRIERAVGGDLFVRSRSGVSPTELGSRLVPRLADLVRRADEVMAEAVAATGGPLCLGSTEWTPPTLREALQAALPDTAVQTRTLDPAAALHAVRHGTLAAALVSRAPGPPGDGARGDVDGDGDGSGSALGRTLIVREPVWLAVPPGHPLAADGPVDAAGLARFAGRPGTAWVRSAPDHWFAPVERRLLDGSGPAAGRVLHHVNSHQEAMHWVRDHGVAALTTPSGALPGVDLVPVAGTERVELALVWRASAVSRETLRTLVDTLRAYYCAYARTRPGYWEWIRRHPADFRELRRHLPEPVDA</sequence>
<dbReference type="InterPro" id="IPR000847">
    <property type="entry name" value="LysR_HTH_N"/>
</dbReference>
<dbReference type="OrthoDB" id="3171102at2"/>
<evidence type="ECO:0000256" key="4">
    <source>
        <dbReference type="ARBA" id="ARBA00023163"/>
    </source>
</evidence>
<protein>
    <submittedName>
        <fullName evidence="8">LysR family transcriptional regulator</fullName>
    </submittedName>
    <submittedName>
        <fullName evidence="7">Small neutral protease regulatory protein</fullName>
    </submittedName>
</protein>
<evidence type="ECO:0000259" key="6">
    <source>
        <dbReference type="PROSITE" id="PS50931"/>
    </source>
</evidence>
<accession>A0A5P2ULI0</accession>
<dbReference type="Proteomes" id="UP000326831">
    <property type="component" value="Chromosome"/>
</dbReference>
<reference evidence="7" key="1">
    <citation type="journal article" date="2014" name="Int. J. Syst. Evol. Microbiol.">
        <title>Complete genome sequence of Corynebacterium casei LMG S-19264T (=DSM 44701T), isolated from a smear-ripened cheese.</title>
        <authorList>
            <consortium name="US DOE Joint Genome Institute (JGI-PGF)"/>
            <person name="Walter F."/>
            <person name="Albersmeier A."/>
            <person name="Kalinowski J."/>
            <person name="Ruckert C."/>
        </authorList>
    </citation>
    <scope>NUCLEOTIDE SEQUENCE</scope>
    <source>
        <strain evidence="7">JCM 4834</strain>
    </source>
</reference>
<name>A0A5P2ULI0_9ACTN</name>
<keyword evidence="7" id="KW-0378">Hydrolase</keyword>
<dbReference type="InterPro" id="IPR005119">
    <property type="entry name" value="LysR_subst-bd"/>
</dbReference>
<dbReference type="GO" id="GO:0003700">
    <property type="term" value="F:DNA-binding transcription factor activity"/>
    <property type="evidence" value="ECO:0007669"/>
    <property type="project" value="InterPro"/>
</dbReference>
<keyword evidence="9" id="KW-1185">Reference proteome</keyword>
<dbReference type="SUPFAM" id="SSF53850">
    <property type="entry name" value="Periplasmic binding protein-like II"/>
    <property type="match status" value="1"/>
</dbReference>
<evidence type="ECO:0000256" key="5">
    <source>
        <dbReference type="SAM" id="MobiDB-lite"/>
    </source>
</evidence>
<dbReference type="GO" id="GO:0008233">
    <property type="term" value="F:peptidase activity"/>
    <property type="evidence" value="ECO:0007669"/>
    <property type="project" value="UniProtKB-KW"/>
</dbReference>
<dbReference type="PANTHER" id="PTHR30346">
    <property type="entry name" value="TRANSCRIPTIONAL DUAL REGULATOR HCAR-RELATED"/>
    <property type="match status" value="1"/>
</dbReference>
<dbReference type="PROSITE" id="PS50931">
    <property type="entry name" value="HTH_LYSR"/>
    <property type="match status" value="1"/>
</dbReference>
<gene>
    <name evidence="7" type="primary">mprR</name>
    <name evidence="8" type="ORF">CP968_16695</name>
    <name evidence="7" type="ORF">GCM10010371_29980</name>
</gene>
<dbReference type="GO" id="GO:0006508">
    <property type="term" value="P:proteolysis"/>
    <property type="evidence" value="ECO:0007669"/>
    <property type="project" value="UniProtKB-KW"/>
</dbReference>
<dbReference type="KEGG" id="ssub:CP968_16695"/>
<dbReference type="PANTHER" id="PTHR30346:SF0">
    <property type="entry name" value="HCA OPERON TRANSCRIPTIONAL ACTIVATOR HCAR"/>
    <property type="match status" value="1"/>
</dbReference>
<dbReference type="Pfam" id="PF03466">
    <property type="entry name" value="LysR_substrate"/>
    <property type="match status" value="1"/>
</dbReference>
<evidence type="ECO:0000313" key="7">
    <source>
        <dbReference type="EMBL" id="GGZ68037.1"/>
    </source>
</evidence>
<keyword evidence="2" id="KW-0805">Transcription regulation</keyword>
<dbReference type="Proteomes" id="UP000634660">
    <property type="component" value="Unassembled WGS sequence"/>
</dbReference>
<keyword evidence="7" id="KW-0645">Protease</keyword>
<dbReference type="InterPro" id="IPR036388">
    <property type="entry name" value="WH-like_DNA-bd_sf"/>
</dbReference>
<dbReference type="Pfam" id="PF00126">
    <property type="entry name" value="HTH_1"/>
    <property type="match status" value="1"/>
</dbReference>